<dbReference type="InterPro" id="IPR028008">
    <property type="entry name" value="DUF4441"/>
</dbReference>
<dbReference type="GeneID" id="7844716"/>
<name>Q22MD1_TETTS</name>
<dbReference type="KEGG" id="tet:TTHERM_00036880"/>
<dbReference type="InParanoid" id="Q22MD1"/>
<dbReference type="RefSeq" id="XP_977089.1">
    <property type="nucleotide sequence ID" value="XM_971996.3"/>
</dbReference>
<organism evidence="1 2">
    <name type="scientific">Tetrahymena thermophila (strain SB210)</name>
    <dbReference type="NCBI Taxonomy" id="312017"/>
    <lineage>
        <taxon>Eukaryota</taxon>
        <taxon>Sar</taxon>
        <taxon>Alveolata</taxon>
        <taxon>Ciliophora</taxon>
        <taxon>Intramacronucleata</taxon>
        <taxon>Oligohymenophorea</taxon>
        <taxon>Hymenostomatida</taxon>
        <taxon>Tetrahymenina</taxon>
        <taxon>Tetrahymenidae</taxon>
        <taxon>Tetrahymena</taxon>
    </lineage>
</organism>
<dbReference type="Pfam" id="PF14536">
    <property type="entry name" value="DUF4441"/>
    <property type="match status" value="1"/>
</dbReference>
<evidence type="ECO:0000313" key="2">
    <source>
        <dbReference type="Proteomes" id="UP000009168"/>
    </source>
</evidence>
<reference evidence="2" key="1">
    <citation type="journal article" date="2006" name="PLoS Biol.">
        <title>Macronuclear genome sequence of the ciliate Tetrahymena thermophila, a model eukaryote.</title>
        <authorList>
            <person name="Eisen J.A."/>
            <person name="Coyne R.S."/>
            <person name="Wu M."/>
            <person name="Wu D."/>
            <person name="Thiagarajan M."/>
            <person name="Wortman J.R."/>
            <person name="Badger J.H."/>
            <person name="Ren Q."/>
            <person name="Amedeo P."/>
            <person name="Jones K.M."/>
            <person name="Tallon L.J."/>
            <person name="Delcher A.L."/>
            <person name="Salzberg S.L."/>
            <person name="Silva J.C."/>
            <person name="Haas B.J."/>
            <person name="Majoros W.H."/>
            <person name="Farzad M."/>
            <person name="Carlton J.M."/>
            <person name="Smith R.K. Jr."/>
            <person name="Garg J."/>
            <person name="Pearlman R.E."/>
            <person name="Karrer K.M."/>
            <person name="Sun L."/>
            <person name="Manning G."/>
            <person name="Elde N.C."/>
            <person name="Turkewitz A.P."/>
            <person name="Asai D.J."/>
            <person name="Wilkes D.E."/>
            <person name="Wang Y."/>
            <person name="Cai H."/>
            <person name="Collins K."/>
            <person name="Stewart B.A."/>
            <person name="Lee S.R."/>
            <person name="Wilamowska K."/>
            <person name="Weinberg Z."/>
            <person name="Ruzzo W.L."/>
            <person name="Wloga D."/>
            <person name="Gaertig J."/>
            <person name="Frankel J."/>
            <person name="Tsao C.-C."/>
            <person name="Gorovsky M.A."/>
            <person name="Keeling P.J."/>
            <person name="Waller R.F."/>
            <person name="Patron N.J."/>
            <person name="Cherry J.M."/>
            <person name="Stover N.A."/>
            <person name="Krieger C.J."/>
            <person name="del Toro C."/>
            <person name="Ryder H.F."/>
            <person name="Williamson S.C."/>
            <person name="Barbeau R.A."/>
            <person name="Hamilton E.P."/>
            <person name="Orias E."/>
        </authorList>
    </citation>
    <scope>NUCLEOTIDE SEQUENCE [LARGE SCALE GENOMIC DNA]</scope>
    <source>
        <strain evidence="2">SB210</strain>
    </source>
</reference>
<dbReference type="AlphaFoldDB" id="Q22MD1"/>
<evidence type="ECO:0000313" key="1">
    <source>
        <dbReference type="EMBL" id="EAR86290.1"/>
    </source>
</evidence>
<dbReference type="EMBL" id="GG662720">
    <property type="protein sequence ID" value="EAR86290.1"/>
    <property type="molecule type" value="Genomic_DNA"/>
</dbReference>
<keyword evidence="2" id="KW-1185">Reference proteome</keyword>
<dbReference type="HOGENOM" id="CLU_1279953_0_0_1"/>
<dbReference type="Proteomes" id="UP000009168">
    <property type="component" value="Unassembled WGS sequence"/>
</dbReference>
<protein>
    <submittedName>
        <fullName evidence="1">Uncharacterized protein</fullName>
    </submittedName>
</protein>
<gene>
    <name evidence="1" type="ORF">TTHERM_00036880</name>
</gene>
<sequence length="216" mass="25636">MHHLENQNALNNVAVLFLDLVEKQQLQKTRETESWILDNDSPSLLNCDSYLAKYSSYELTSQQIEEDSIMNLQLKNVPVNHKDQFIQKQNTIKNILKSFQKYLVELKDVNLIQKYQQMYNNNKNSTSSQIQFSEIKKYLSKKINKKATRWNLILKSIVECKKFQPLFYDYLVNQSDVWLKKSRVTDLVDHQILISKLIKCIEDDVQINLKVYKKKK</sequence>
<accession>Q22MD1</accession>
<proteinExistence type="predicted"/>